<feature type="region of interest" description="Disordered" evidence="5">
    <location>
        <begin position="700"/>
        <end position="939"/>
    </location>
</feature>
<evidence type="ECO:0000256" key="2">
    <source>
        <dbReference type="ARBA" id="ARBA00022692"/>
    </source>
</evidence>
<evidence type="ECO:0000313" key="7">
    <source>
        <dbReference type="Proteomes" id="UP001610728"/>
    </source>
</evidence>
<keyword evidence="4" id="KW-0472">Membrane</keyword>
<feature type="compositionally biased region" description="Polar residues" evidence="5">
    <location>
        <begin position="171"/>
        <end position="185"/>
    </location>
</feature>
<feature type="compositionally biased region" description="Low complexity" evidence="5">
    <location>
        <begin position="77"/>
        <end position="99"/>
    </location>
</feature>
<dbReference type="PANTHER" id="PTHR17920">
    <property type="entry name" value="TRANSMEMBRANE AND COILED-COIL DOMAIN-CONTAINING PROTEIN 4 TMCO4"/>
    <property type="match status" value="1"/>
</dbReference>
<evidence type="ECO:0000313" key="6">
    <source>
        <dbReference type="EMBL" id="KAL2884637.1"/>
    </source>
</evidence>
<proteinExistence type="predicted"/>
<evidence type="ECO:0000256" key="3">
    <source>
        <dbReference type="ARBA" id="ARBA00022989"/>
    </source>
</evidence>
<keyword evidence="7" id="KW-1185">Reference proteome</keyword>
<comment type="subcellular location">
    <subcellularLocation>
        <location evidence="1">Membrane</location>
        <topology evidence="1">Multi-pass membrane protein</topology>
    </subcellularLocation>
</comment>
<name>A0ABR4M8N4_9PEZI</name>
<comment type="caution">
    <text evidence="6">The sequence shown here is derived from an EMBL/GenBank/DDBJ whole genome shotgun (WGS) entry which is preliminary data.</text>
</comment>
<feature type="compositionally biased region" description="Basic and acidic residues" evidence="5">
    <location>
        <begin position="893"/>
        <end position="919"/>
    </location>
</feature>
<dbReference type="Pfam" id="PF05277">
    <property type="entry name" value="DUF726"/>
    <property type="match status" value="2"/>
</dbReference>
<reference evidence="6 7" key="1">
    <citation type="submission" date="2020-05" db="EMBL/GenBank/DDBJ databases">
        <title>Ceratocystis lukuohia genome.</title>
        <authorList>
            <person name="Harrington T.C."/>
            <person name="Kim K."/>
            <person name="Mayers C.G."/>
        </authorList>
    </citation>
    <scope>NUCLEOTIDE SEQUENCE [LARGE SCALE GENOMIC DNA]</scope>
    <source>
        <strain evidence="6 7">C4212</strain>
    </source>
</reference>
<feature type="region of interest" description="Disordered" evidence="5">
    <location>
        <begin position="134"/>
        <end position="185"/>
    </location>
</feature>
<feature type="compositionally biased region" description="Polar residues" evidence="5">
    <location>
        <begin position="749"/>
        <end position="768"/>
    </location>
</feature>
<gene>
    <name evidence="6" type="ORF">HOO65_100041</name>
</gene>
<feature type="compositionally biased region" description="Basic and acidic residues" evidence="5">
    <location>
        <begin position="776"/>
        <end position="840"/>
    </location>
</feature>
<dbReference type="Proteomes" id="UP001610728">
    <property type="component" value="Unassembled WGS sequence"/>
</dbReference>
<feature type="compositionally biased region" description="Basic residues" evidence="5">
    <location>
        <begin position="155"/>
        <end position="170"/>
    </location>
</feature>
<protein>
    <submittedName>
        <fullName evidence="6">DUF726 domain-containing protein</fullName>
    </submittedName>
</protein>
<evidence type="ECO:0000256" key="4">
    <source>
        <dbReference type="ARBA" id="ARBA00023136"/>
    </source>
</evidence>
<sequence length="939" mass="102337">MARGRGGFGGGRRPVCLTGIISGGERDDLVNLLVTVTDVMATNMGSVFQDPSTMARSARSALEMSQKENLPPKPIDTNRNSSSSLNGSFSTSTSASATANEDEDMPVVLSELKKEMLTFFRKWQSALINRTRDLEANNPLPSPATSDTQISGRSRAGKGRPGRNSGHRVRNSMTGPKSTPVGSRTVQMTPGPVCAPSMQQTDPGLRRFQPIPTPLWSLPVERRRLLQNIAFLMILSLEDYSAYGRTAMMYLTSSLNLSLRSVQEDEVRIGRCLGKISVEFALGEMARRIEEGAEMPRGRQTGSNRADDSEFLAGPISNSTLGRCMDSVILEGSATIELLGQLGDNGVAMGSLFAFYGARATGKTIEAYSKDIQDFALIPTHGKANKGEPLMDTRDLHPHDYRLRMTFCVNGSLMGEDKAASDAWNSIGAQAEVYSLRWETNSLRSLATCLEMISDSRGWMEAKQYFTKNSKWPSCLERLSKIIDNPWTVGMGGRPISLVGYGLGARSIYTCLMTLAERRQFGLIESVLMMGCPAPSCSLVWVTMKSVVNGRLINAYSSSDCMMPFMYRLSDPKFGLAGIEAIKNVPNVENYDVGDLPSGYMRYQYMTGKILQQVGWEDVDHEAVANEAVKLMELDQKYAPQTVVTKPIPNAPSAAAVAPLVLKQLKSSALNEGRDPSLRNIPRGFTITPSANTAPLTITTNSRSIFPPTMRPSHDGVGIDYAAGHSRNRSSSSTRNLGRVSVSGPGANGRSTWNNGKSHIMNGSNFNDTGRGPRRSGRDGARDGGRGDRRDNGRDSGRDSGRDGFREHDRNRDHDHDRDRSGRERGDSSRGRISRDKPRSETSYNGQPGAGYGSSGNERLPARNRARGASDAMRDDSNNSGRNRRRGGGYGNDHSENTSSRAKDNYSRANDEPGRERRSGGGGRRRGGGGMGRSSLNQH</sequence>
<dbReference type="RefSeq" id="XP_070855818.1">
    <property type="nucleotide sequence ID" value="XM_071004643.1"/>
</dbReference>
<feature type="compositionally biased region" description="Polar residues" evidence="5">
    <location>
        <begin position="143"/>
        <end position="152"/>
    </location>
</feature>
<dbReference type="InterPro" id="IPR007941">
    <property type="entry name" value="DUF726"/>
</dbReference>
<feature type="region of interest" description="Disordered" evidence="5">
    <location>
        <begin position="51"/>
        <end position="102"/>
    </location>
</feature>
<keyword evidence="2" id="KW-0812">Transmembrane</keyword>
<accession>A0ABR4M8N4</accession>
<dbReference type="GeneID" id="98121610"/>
<evidence type="ECO:0000256" key="5">
    <source>
        <dbReference type="SAM" id="MobiDB-lite"/>
    </source>
</evidence>
<evidence type="ECO:0000256" key="1">
    <source>
        <dbReference type="ARBA" id="ARBA00004141"/>
    </source>
</evidence>
<organism evidence="6 7">
    <name type="scientific">Ceratocystis lukuohia</name>
    <dbReference type="NCBI Taxonomy" id="2019550"/>
    <lineage>
        <taxon>Eukaryota</taxon>
        <taxon>Fungi</taxon>
        <taxon>Dikarya</taxon>
        <taxon>Ascomycota</taxon>
        <taxon>Pezizomycotina</taxon>
        <taxon>Sordariomycetes</taxon>
        <taxon>Hypocreomycetidae</taxon>
        <taxon>Microascales</taxon>
        <taxon>Ceratocystidaceae</taxon>
        <taxon>Ceratocystis</taxon>
    </lineage>
</organism>
<dbReference type="EMBL" id="JABSNW010000010">
    <property type="protein sequence ID" value="KAL2884637.1"/>
    <property type="molecule type" value="Genomic_DNA"/>
</dbReference>
<keyword evidence="3" id="KW-1133">Transmembrane helix</keyword>
<dbReference type="PANTHER" id="PTHR17920:SF22">
    <property type="entry name" value="DUF726 DOMAIN PROTEIN (AFU_ORTHOLOGUE AFUA_2G12860)"/>
    <property type="match status" value="1"/>
</dbReference>